<reference evidence="4" key="1">
    <citation type="submission" date="2023-03" db="EMBL/GenBank/DDBJ databases">
        <title>Chromosome-scale reference genome and RAD-based genetic map of yellow starthistle (Centaurea solstitialis) reveal putative structural variation and QTLs associated with invader traits.</title>
        <authorList>
            <person name="Reatini B."/>
            <person name="Cang F.A."/>
            <person name="Jiang Q."/>
            <person name="Mckibben M.T.W."/>
            <person name="Barker M.S."/>
            <person name="Rieseberg L.H."/>
            <person name="Dlugosch K.M."/>
        </authorList>
    </citation>
    <scope>NUCLEOTIDE SEQUENCE</scope>
    <source>
        <strain evidence="4">CAN-66</strain>
        <tissue evidence="4">Leaf</tissue>
    </source>
</reference>
<protein>
    <recommendedName>
        <fullName evidence="3">HAT C-terminal dimerisation domain-containing protein</fullName>
    </recommendedName>
</protein>
<feature type="chain" id="PRO_5041366365" description="HAT C-terminal dimerisation domain-containing protein" evidence="2">
    <location>
        <begin position="28"/>
        <end position="350"/>
    </location>
</feature>
<evidence type="ECO:0000313" key="5">
    <source>
        <dbReference type="Proteomes" id="UP001172457"/>
    </source>
</evidence>
<dbReference type="SUPFAM" id="SSF53098">
    <property type="entry name" value="Ribonuclease H-like"/>
    <property type="match status" value="1"/>
</dbReference>
<name>A0AA38TCK4_9ASTR</name>
<accession>A0AA38TCK4</accession>
<dbReference type="InterPro" id="IPR012337">
    <property type="entry name" value="RNaseH-like_sf"/>
</dbReference>
<evidence type="ECO:0000256" key="1">
    <source>
        <dbReference type="SAM" id="MobiDB-lite"/>
    </source>
</evidence>
<sequence>MTTFWSSIVWILKMTGLLVKVLRLVDGEKKPAMGYIYEAMDRAKEAIAKSFNNIEDKYKDVYAIIDKRWECQLHQPLHAAGNYLNPQLFYSNPEIQEDAEVTTGLFKFVERLVRDKEEQSKIIDQLSLYWNAEGIFGMDLCIQHRDTKSPADWWGSFGNGAPQLKKFAIRILSLTCSATGCERNWSIFGHLHSKRRNRLEQDRLNYLVYVKYNRALKERYDHRDVIDPISLNNIDDSNEWLVGRMYEDEQEDEDYVFDDNDLTWKDVGIASGAYEREHNTRRKNVTASSSGKKKGKVAARSTPHLIDEDEEDELVIIEKSDTKEEDIGDDETEEEGEDDFAFADDDSDDD</sequence>
<dbReference type="PANTHER" id="PTHR32166:SF74">
    <property type="entry name" value="OS05G0256350 PROTEIN"/>
    <property type="match status" value="1"/>
</dbReference>
<feature type="region of interest" description="Disordered" evidence="1">
    <location>
        <begin position="276"/>
        <end position="350"/>
    </location>
</feature>
<feature type="compositionally biased region" description="Acidic residues" evidence="1">
    <location>
        <begin position="323"/>
        <end position="350"/>
    </location>
</feature>
<dbReference type="Pfam" id="PF05699">
    <property type="entry name" value="Dimer_Tnp_hAT"/>
    <property type="match status" value="1"/>
</dbReference>
<comment type="caution">
    <text evidence="4">The sequence shown here is derived from an EMBL/GenBank/DDBJ whole genome shotgun (WGS) entry which is preliminary data.</text>
</comment>
<proteinExistence type="predicted"/>
<feature type="domain" description="HAT C-terminal dimerisation" evidence="3">
    <location>
        <begin position="147"/>
        <end position="213"/>
    </location>
</feature>
<evidence type="ECO:0000313" key="4">
    <source>
        <dbReference type="EMBL" id="KAJ9558480.1"/>
    </source>
</evidence>
<gene>
    <name evidence="4" type="ORF">OSB04_013094</name>
</gene>
<organism evidence="4 5">
    <name type="scientific">Centaurea solstitialis</name>
    <name type="common">yellow star-thistle</name>
    <dbReference type="NCBI Taxonomy" id="347529"/>
    <lineage>
        <taxon>Eukaryota</taxon>
        <taxon>Viridiplantae</taxon>
        <taxon>Streptophyta</taxon>
        <taxon>Embryophyta</taxon>
        <taxon>Tracheophyta</taxon>
        <taxon>Spermatophyta</taxon>
        <taxon>Magnoliopsida</taxon>
        <taxon>eudicotyledons</taxon>
        <taxon>Gunneridae</taxon>
        <taxon>Pentapetalae</taxon>
        <taxon>asterids</taxon>
        <taxon>campanulids</taxon>
        <taxon>Asterales</taxon>
        <taxon>Asteraceae</taxon>
        <taxon>Carduoideae</taxon>
        <taxon>Cardueae</taxon>
        <taxon>Centaureinae</taxon>
        <taxon>Centaurea</taxon>
    </lineage>
</organism>
<evidence type="ECO:0000256" key="2">
    <source>
        <dbReference type="SAM" id="SignalP"/>
    </source>
</evidence>
<evidence type="ECO:0000259" key="3">
    <source>
        <dbReference type="Pfam" id="PF05699"/>
    </source>
</evidence>
<keyword evidence="5" id="KW-1185">Reference proteome</keyword>
<dbReference type="Proteomes" id="UP001172457">
    <property type="component" value="Chromosome 3"/>
</dbReference>
<dbReference type="GO" id="GO:0046983">
    <property type="term" value="F:protein dimerization activity"/>
    <property type="evidence" value="ECO:0007669"/>
    <property type="project" value="InterPro"/>
</dbReference>
<dbReference type="AlphaFoldDB" id="A0AA38TCK4"/>
<dbReference type="PANTHER" id="PTHR32166">
    <property type="entry name" value="OSJNBA0013A04.12 PROTEIN"/>
    <property type="match status" value="1"/>
</dbReference>
<keyword evidence="2" id="KW-0732">Signal</keyword>
<dbReference type="EMBL" id="JARYMX010000003">
    <property type="protein sequence ID" value="KAJ9558480.1"/>
    <property type="molecule type" value="Genomic_DNA"/>
</dbReference>
<dbReference type="InterPro" id="IPR008906">
    <property type="entry name" value="HATC_C_dom"/>
</dbReference>
<feature type="signal peptide" evidence="2">
    <location>
        <begin position="1"/>
        <end position="27"/>
    </location>
</feature>